<sequence length="216" mass="23963">MANRANIDNVIHYIRNVDPEQFANIMDEIFEEINFEIDHRDSDGDSGYASDRTRLATERDERNVGASESDDLVRARATAKMGDRIFKEYNARWGPRSIMAAEIGGGPRPETAIGTGGGRDRRRTALGDKPCPEAAAGSGKSRLSAANHAPLTPRHIFTATRMQVSTPPLRNFRYVMSQDIPSLPQCHPSPSDVTSCDLYSVEILEDFNAQLWGIQK</sequence>
<dbReference type="Proteomes" id="UP000007755">
    <property type="component" value="Unassembled WGS sequence"/>
</dbReference>
<evidence type="ECO:0000313" key="3">
    <source>
        <dbReference type="Proteomes" id="UP000007755"/>
    </source>
</evidence>
<name>F4X1Q7_ACREC</name>
<protein>
    <submittedName>
        <fullName evidence="2">Uncharacterized protein</fullName>
    </submittedName>
</protein>
<evidence type="ECO:0000256" key="1">
    <source>
        <dbReference type="SAM" id="MobiDB-lite"/>
    </source>
</evidence>
<proteinExistence type="predicted"/>
<reference evidence="2" key="1">
    <citation type="submission" date="2011-02" db="EMBL/GenBank/DDBJ databases">
        <title>The genome of the leaf-cutting ant Acromyrmex echinatior suggests key adaptations to social evolution and fungus farming.</title>
        <authorList>
            <person name="Nygaard S."/>
            <person name="Zhang G."/>
        </authorList>
    </citation>
    <scope>NUCLEOTIDE SEQUENCE</scope>
</reference>
<feature type="compositionally biased region" description="Basic and acidic residues" evidence="1">
    <location>
        <begin position="51"/>
        <end position="63"/>
    </location>
</feature>
<organism evidence="3">
    <name type="scientific">Acromyrmex echinatior</name>
    <name type="common">Panamanian leafcutter ant</name>
    <name type="synonym">Acromyrmex octospinosus echinatior</name>
    <dbReference type="NCBI Taxonomy" id="103372"/>
    <lineage>
        <taxon>Eukaryota</taxon>
        <taxon>Metazoa</taxon>
        <taxon>Ecdysozoa</taxon>
        <taxon>Arthropoda</taxon>
        <taxon>Hexapoda</taxon>
        <taxon>Insecta</taxon>
        <taxon>Pterygota</taxon>
        <taxon>Neoptera</taxon>
        <taxon>Endopterygota</taxon>
        <taxon>Hymenoptera</taxon>
        <taxon>Apocrita</taxon>
        <taxon>Aculeata</taxon>
        <taxon>Formicoidea</taxon>
        <taxon>Formicidae</taxon>
        <taxon>Myrmicinae</taxon>
        <taxon>Acromyrmex</taxon>
    </lineage>
</organism>
<accession>F4X1Q7</accession>
<gene>
    <name evidence="2" type="ORF">G5I_12231</name>
</gene>
<dbReference type="EMBL" id="GL888549">
    <property type="protein sequence ID" value="EGI59613.1"/>
    <property type="molecule type" value="Genomic_DNA"/>
</dbReference>
<evidence type="ECO:0000313" key="2">
    <source>
        <dbReference type="EMBL" id="EGI59613.1"/>
    </source>
</evidence>
<keyword evidence="3" id="KW-1185">Reference proteome</keyword>
<feature type="region of interest" description="Disordered" evidence="1">
    <location>
        <begin position="40"/>
        <end position="69"/>
    </location>
</feature>
<dbReference type="AlphaFoldDB" id="F4X1Q7"/>
<feature type="region of interest" description="Disordered" evidence="1">
    <location>
        <begin position="100"/>
        <end position="145"/>
    </location>
</feature>
<dbReference type="InParanoid" id="F4X1Q7"/>